<feature type="non-terminal residue" evidence="1">
    <location>
        <position position="1"/>
    </location>
</feature>
<proteinExistence type="predicted"/>
<comment type="caution">
    <text evidence="1">The sequence shown here is derived from an EMBL/GenBank/DDBJ whole genome shotgun (WGS) entry which is preliminary data.</text>
</comment>
<protein>
    <recommendedName>
        <fullName evidence="2">Fibronectin type-III domain-containing protein</fullName>
    </recommendedName>
</protein>
<organism evidence="1">
    <name type="scientific">marine sediment metagenome</name>
    <dbReference type="NCBI Taxonomy" id="412755"/>
    <lineage>
        <taxon>unclassified sequences</taxon>
        <taxon>metagenomes</taxon>
        <taxon>ecological metagenomes</taxon>
    </lineage>
</organism>
<accession>X1BN48</accession>
<gene>
    <name evidence="1" type="ORF">S01H4_29737</name>
</gene>
<feature type="non-terminal residue" evidence="1">
    <location>
        <position position="311"/>
    </location>
</feature>
<sequence length="311" mass="34971">ATNTTYYWSVNASDGSDWSNITYHFTTLRCPYIILVSPANQSTEIPLTPTIQIWAQDYCSLGLNIFFYENSTGSWTQRQSNISSLANSSINWTFSQATSYNTTYYYNISVNNGLCNTTYIFYFKTKSSSAPTFSFEVPTNNSYGVDKHTTQLNITIEDPDGDIFNYSWFFSCGVSNFAIDNTNGSKIFDLSGCGGLDYCTQYYWQVNVTDGENETNATYYFTTENMSNQTFINPNPANGSLGQELSFIWNITIENTDGEYFDWWINVTNGDNNSNTSASNGSKNVSISGLAYSTTYTVWVNATNNCSNWTI</sequence>
<evidence type="ECO:0000313" key="1">
    <source>
        <dbReference type="EMBL" id="GAG82612.1"/>
    </source>
</evidence>
<name>X1BN48_9ZZZZ</name>
<dbReference type="AlphaFoldDB" id="X1BN48"/>
<reference evidence="1" key="1">
    <citation type="journal article" date="2014" name="Front. Microbiol.">
        <title>High frequency of phylogenetically diverse reductive dehalogenase-homologous genes in deep subseafloor sedimentary metagenomes.</title>
        <authorList>
            <person name="Kawai M."/>
            <person name="Futagami T."/>
            <person name="Toyoda A."/>
            <person name="Takaki Y."/>
            <person name="Nishi S."/>
            <person name="Hori S."/>
            <person name="Arai W."/>
            <person name="Tsubouchi T."/>
            <person name="Morono Y."/>
            <person name="Uchiyama I."/>
            <person name="Ito T."/>
            <person name="Fujiyama A."/>
            <person name="Inagaki F."/>
            <person name="Takami H."/>
        </authorList>
    </citation>
    <scope>NUCLEOTIDE SEQUENCE</scope>
    <source>
        <strain evidence="1">Expedition CK06-06</strain>
    </source>
</reference>
<dbReference type="EMBL" id="BART01015294">
    <property type="protein sequence ID" value="GAG82612.1"/>
    <property type="molecule type" value="Genomic_DNA"/>
</dbReference>
<evidence type="ECO:0008006" key="2">
    <source>
        <dbReference type="Google" id="ProtNLM"/>
    </source>
</evidence>